<proteinExistence type="inferred from homology"/>
<dbReference type="InterPro" id="IPR009027">
    <property type="entry name" value="Ribosomal_bL9/RNase_H1_N"/>
</dbReference>
<sequence length="144" mass="15323">MKVLLMQDVAKVGKKYEVKEVASGFARNFLLPSGKAVAPESFSADKLKALQDKHLHAAANRLAELTAIFGALEDKKIVLAGKANEDGHLFAGLGKDVVAEAIKTQLGIEVDTTEIHLGHALKSTGSHEIEIGEGNKLIVVVEAE</sequence>
<evidence type="ECO:0000259" key="9">
    <source>
        <dbReference type="Pfam" id="PF03948"/>
    </source>
</evidence>
<dbReference type="InterPro" id="IPR020070">
    <property type="entry name" value="Ribosomal_bL9_N"/>
</dbReference>
<comment type="caution">
    <text evidence="10">The sequence shown here is derived from an EMBL/GenBank/DDBJ whole genome shotgun (WGS) entry which is preliminary data.</text>
</comment>
<evidence type="ECO:0000256" key="2">
    <source>
        <dbReference type="ARBA" id="ARBA00022730"/>
    </source>
</evidence>
<dbReference type="InterPro" id="IPR020594">
    <property type="entry name" value="Ribosomal_bL9_bac/chp"/>
</dbReference>
<dbReference type="GO" id="GO:0019843">
    <property type="term" value="F:rRNA binding"/>
    <property type="evidence" value="ECO:0007669"/>
    <property type="project" value="UniProtKB-KW"/>
</dbReference>
<dbReference type="GO" id="GO:0003735">
    <property type="term" value="F:structural constituent of ribosome"/>
    <property type="evidence" value="ECO:0007669"/>
    <property type="project" value="InterPro"/>
</dbReference>
<evidence type="ECO:0000259" key="8">
    <source>
        <dbReference type="Pfam" id="PF01281"/>
    </source>
</evidence>
<dbReference type="STRING" id="1802438.A2571_02700"/>
<feature type="domain" description="Large ribosomal subunit protein bL9 C-terminal" evidence="9">
    <location>
        <begin position="67"/>
        <end position="131"/>
    </location>
</feature>
<dbReference type="InterPro" id="IPR036935">
    <property type="entry name" value="Ribosomal_bL9_N_sf"/>
</dbReference>
<evidence type="ECO:0000256" key="1">
    <source>
        <dbReference type="ARBA" id="ARBA00010605"/>
    </source>
</evidence>
<dbReference type="Gene3D" id="3.40.5.10">
    <property type="entry name" value="Ribosomal protein L9, N-terminal domain"/>
    <property type="match status" value="1"/>
</dbReference>
<dbReference type="InterPro" id="IPR000244">
    <property type="entry name" value="Ribosomal_bL9"/>
</dbReference>
<comment type="similarity">
    <text evidence="1">Belongs to the bacterial ribosomal protein bL9 family.</text>
</comment>
<dbReference type="InterPro" id="IPR036791">
    <property type="entry name" value="Ribosomal_bL9_C_sf"/>
</dbReference>
<evidence type="ECO:0000256" key="5">
    <source>
        <dbReference type="ARBA" id="ARBA00023274"/>
    </source>
</evidence>
<dbReference type="Proteomes" id="UP000177043">
    <property type="component" value="Unassembled WGS sequence"/>
</dbReference>
<dbReference type="Pfam" id="PF03948">
    <property type="entry name" value="Ribosomal_L9_C"/>
    <property type="match status" value="1"/>
</dbReference>
<accession>A0A1G2QDM2</accession>
<reference evidence="10 11" key="1">
    <citation type="journal article" date="2016" name="Nat. Commun.">
        <title>Thousands of microbial genomes shed light on interconnected biogeochemical processes in an aquifer system.</title>
        <authorList>
            <person name="Anantharaman K."/>
            <person name="Brown C.T."/>
            <person name="Hug L.A."/>
            <person name="Sharon I."/>
            <person name="Castelle C.J."/>
            <person name="Probst A.J."/>
            <person name="Thomas B.C."/>
            <person name="Singh A."/>
            <person name="Wilkins M.J."/>
            <person name="Karaoz U."/>
            <person name="Brodie E.L."/>
            <person name="Williams K.H."/>
            <person name="Hubbard S.S."/>
            <person name="Banfield J.F."/>
        </authorList>
    </citation>
    <scope>NUCLEOTIDE SEQUENCE [LARGE SCALE GENOMIC DNA]</scope>
</reference>
<evidence type="ECO:0000256" key="6">
    <source>
        <dbReference type="ARBA" id="ARBA00035292"/>
    </source>
</evidence>
<keyword evidence="3" id="KW-0694">RNA-binding</keyword>
<dbReference type="GO" id="GO:0005840">
    <property type="term" value="C:ribosome"/>
    <property type="evidence" value="ECO:0007669"/>
    <property type="project" value="UniProtKB-KW"/>
</dbReference>
<dbReference type="NCBIfam" id="TIGR00158">
    <property type="entry name" value="L9"/>
    <property type="match status" value="1"/>
</dbReference>
<dbReference type="EMBL" id="MHTJ01000003">
    <property type="protein sequence ID" value="OHA58654.1"/>
    <property type="molecule type" value="Genomic_DNA"/>
</dbReference>
<protein>
    <recommendedName>
        <fullName evidence="6">Large ribosomal subunit protein bL9</fullName>
    </recommendedName>
    <alternativeName>
        <fullName evidence="7">50S ribosomal protein L9</fullName>
    </alternativeName>
</protein>
<dbReference type="GO" id="GO:1990904">
    <property type="term" value="C:ribonucleoprotein complex"/>
    <property type="evidence" value="ECO:0007669"/>
    <property type="project" value="UniProtKB-KW"/>
</dbReference>
<evidence type="ECO:0000256" key="4">
    <source>
        <dbReference type="ARBA" id="ARBA00022980"/>
    </source>
</evidence>
<keyword evidence="4 10" id="KW-0689">Ribosomal protein</keyword>
<dbReference type="GO" id="GO:0006412">
    <property type="term" value="P:translation"/>
    <property type="evidence" value="ECO:0007669"/>
    <property type="project" value="InterPro"/>
</dbReference>
<name>A0A1G2QDM2_9BACT</name>
<dbReference type="AlphaFoldDB" id="A0A1G2QDM2"/>
<dbReference type="Pfam" id="PF01281">
    <property type="entry name" value="Ribosomal_L9_N"/>
    <property type="match status" value="1"/>
</dbReference>
<dbReference type="SUPFAM" id="SSF55653">
    <property type="entry name" value="Ribosomal protein L9 C-domain"/>
    <property type="match status" value="1"/>
</dbReference>
<gene>
    <name evidence="10" type="ORF">A2571_02700</name>
</gene>
<feature type="domain" description="Ribosomal protein L9" evidence="8">
    <location>
        <begin position="1"/>
        <end position="37"/>
    </location>
</feature>
<keyword evidence="5" id="KW-0687">Ribonucleoprotein</keyword>
<keyword evidence="2" id="KW-0699">rRNA-binding</keyword>
<dbReference type="PANTHER" id="PTHR21368">
    <property type="entry name" value="50S RIBOSOMAL PROTEIN L9"/>
    <property type="match status" value="1"/>
</dbReference>
<dbReference type="Gene3D" id="3.10.430.100">
    <property type="entry name" value="Ribosomal protein L9, C-terminal domain"/>
    <property type="match status" value="1"/>
</dbReference>
<organism evidence="10 11">
    <name type="scientific">Candidatus Vogelbacteria bacterium RIFOXYD1_FULL_44_32</name>
    <dbReference type="NCBI Taxonomy" id="1802438"/>
    <lineage>
        <taxon>Bacteria</taxon>
        <taxon>Candidatus Vogeliibacteriota</taxon>
    </lineage>
</organism>
<evidence type="ECO:0000256" key="7">
    <source>
        <dbReference type="ARBA" id="ARBA00035456"/>
    </source>
</evidence>
<evidence type="ECO:0000313" key="10">
    <source>
        <dbReference type="EMBL" id="OHA58654.1"/>
    </source>
</evidence>
<dbReference type="SUPFAM" id="SSF55658">
    <property type="entry name" value="L9 N-domain-like"/>
    <property type="match status" value="1"/>
</dbReference>
<evidence type="ECO:0000313" key="11">
    <source>
        <dbReference type="Proteomes" id="UP000177043"/>
    </source>
</evidence>
<dbReference type="InterPro" id="IPR020069">
    <property type="entry name" value="Ribosomal_bL9_C"/>
</dbReference>
<evidence type="ECO:0000256" key="3">
    <source>
        <dbReference type="ARBA" id="ARBA00022884"/>
    </source>
</evidence>